<feature type="transmembrane region" description="Helical" evidence="1">
    <location>
        <begin position="74"/>
        <end position="94"/>
    </location>
</feature>
<keyword evidence="1" id="KW-1133">Transmembrane helix</keyword>
<organism evidence="2 3">
    <name type="scientific">Cryobacterium melibiosiphilum</name>
    <dbReference type="NCBI Taxonomy" id="995039"/>
    <lineage>
        <taxon>Bacteria</taxon>
        <taxon>Bacillati</taxon>
        <taxon>Actinomycetota</taxon>
        <taxon>Actinomycetes</taxon>
        <taxon>Micrococcales</taxon>
        <taxon>Microbacteriaceae</taxon>
        <taxon>Cryobacterium</taxon>
    </lineage>
</organism>
<comment type="caution">
    <text evidence="2">The sequence shown here is derived from an EMBL/GenBank/DDBJ whole genome shotgun (WGS) entry which is preliminary data.</text>
</comment>
<keyword evidence="1" id="KW-0472">Membrane</keyword>
<evidence type="ECO:0000256" key="1">
    <source>
        <dbReference type="SAM" id="Phobius"/>
    </source>
</evidence>
<accession>A0A3A5MXJ9</accession>
<keyword evidence="3" id="KW-1185">Reference proteome</keyword>
<keyword evidence="1" id="KW-0812">Transmembrane</keyword>
<proteinExistence type="predicted"/>
<feature type="transmembrane region" description="Helical" evidence="1">
    <location>
        <begin position="100"/>
        <end position="121"/>
    </location>
</feature>
<feature type="transmembrane region" description="Helical" evidence="1">
    <location>
        <begin position="133"/>
        <end position="158"/>
    </location>
</feature>
<evidence type="ECO:0000313" key="2">
    <source>
        <dbReference type="EMBL" id="RJT90746.1"/>
    </source>
</evidence>
<name>A0A3A5MXJ9_9MICO</name>
<protein>
    <submittedName>
        <fullName evidence="2">Uncharacterized protein</fullName>
    </submittedName>
</protein>
<evidence type="ECO:0000313" key="3">
    <source>
        <dbReference type="Proteomes" id="UP000272015"/>
    </source>
</evidence>
<gene>
    <name evidence="2" type="ORF">D6T64_03155</name>
</gene>
<dbReference type="Proteomes" id="UP000272015">
    <property type="component" value="Unassembled WGS sequence"/>
</dbReference>
<reference evidence="2 3" key="1">
    <citation type="submission" date="2018-09" db="EMBL/GenBank/DDBJ databases">
        <title>Novel species of Cryobacterium.</title>
        <authorList>
            <person name="Liu Q."/>
            <person name="Xin Y.-H."/>
        </authorList>
    </citation>
    <scope>NUCLEOTIDE SEQUENCE [LARGE SCALE GENOMIC DNA]</scope>
    <source>
        <strain evidence="2 3">Hh39</strain>
    </source>
</reference>
<feature type="transmembrane region" description="Helical" evidence="1">
    <location>
        <begin position="39"/>
        <end position="62"/>
    </location>
</feature>
<dbReference type="AlphaFoldDB" id="A0A3A5MXJ9"/>
<dbReference type="EMBL" id="QZVS01000056">
    <property type="protein sequence ID" value="RJT90746.1"/>
    <property type="molecule type" value="Genomic_DNA"/>
</dbReference>
<sequence length="187" mass="19322">MVLPAVGIVAVAWLVFWMAQGLPTACALVAPCPGPDVRVMPAVFFGGLMLAPLIAVILMSFVRSPESWVVRLSYAFLVLLAVVGYGAISFSGGFSVTGTFLLGLLGVCGTAGLAFAGTSALRRELSKDAPEGVRFLSPAIAKSVFILGVMVLAVALILSARSIDSGDTAVLKCSTPNDSRTFTPVCP</sequence>